<feature type="region of interest" description="Disordered" evidence="2">
    <location>
        <begin position="884"/>
        <end position="914"/>
    </location>
</feature>
<dbReference type="EMBL" id="AP018150">
    <property type="protein sequence ID" value="BBE10168.1"/>
    <property type="molecule type" value="Genomic_DNA"/>
</dbReference>
<evidence type="ECO:0000256" key="1">
    <source>
        <dbReference type="SAM" id="Coils"/>
    </source>
</evidence>
<dbReference type="AlphaFoldDB" id="A0A2Z6EXS0"/>
<dbReference type="RefSeq" id="WP_045364567.1">
    <property type="nucleotide sequence ID" value="NZ_BSOD01000005.1"/>
</dbReference>
<name>A0A2Z6EXS0_9BURK</name>
<reference evidence="3 4" key="1">
    <citation type="journal article" date="2018" name="Microbes Environ.">
        <title>Comparative Genomic Insights into Endofungal Lifestyles of Two Bacterial Endosymbionts, Mycoavidus cysteinexigens and Burkholderia rhizoxinica.</title>
        <authorList>
            <person name="Sharmin D."/>
            <person name="Guo Y."/>
            <person name="Nishizawa T."/>
            <person name="Ohshima S."/>
            <person name="Sato Y."/>
            <person name="Takashima Y."/>
            <person name="Narisawa K."/>
            <person name="Ohta H."/>
        </authorList>
    </citation>
    <scope>NUCLEOTIDE SEQUENCE [LARGE SCALE GENOMIC DNA]</scope>
    <source>
        <strain evidence="3 4">B1-EB</strain>
    </source>
</reference>
<dbReference type="KEGG" id="mcys:MCB1EB_2007"/>
<evidence type="ECO:0000313" key="4">
    <source>
        <dbReference type="Proteomes" id="UP000282597"/>
    </source>
</evidence>
<keyword evidence="1" id="KW-0175">Coiled coil</keyword>
<evidence type="ECO:0000313" key="3">
    <source>
        <dbReference type="EMBL" id="BBE10168.1"/>
    </source>
</evidence>
<accession>A0A2Z6EXS0</accession>
<organism evidence="3 4">
    <name type="scientific">Mycoavidus cysteinexigens</name>
    <dbReference type="NCBI Taxonomy" id="1553431"/>
    <lineage>
        <taxon>Bacteria</taxon>
        <taxon>Pseudomonadati</taxon>
        <taxon>Pseudomonadota</taxon>
        <taxon>Betaproteobacteria</taxon>
        <taxon>Burkholderiales</taxon>
        <taxon>Burkholderiaceae</taxon>
        <taxon>Mycoavidus</taxon>
    </lineage>
</organism>
<evidence type="ECO:0000256" key="2">
    <source>
        <dbReference type="SAM" id="MobiDB-lite"/>
    </source>
</evidence>
<protein>
    <submittedName>
        <fullName evidence="3">Xanthomonas outer protein K</fullName>
    </submittedName>
</protein>
<dbReference type="Proteomes" id="UP000282597">
    <property type="component" value="Chromosome"/>
</dbReference>
<gene>
    <name evidence="3" type="ORF">MCB1EB_2007</name>
</gene>
<proteinExistence type="predicted"/>
<feature type="compositionally biased region" description="Low complexity" evidence="2">
    <location>
        <begin position="888"/>
        <end position="905"/>
    </location>
</feature>
<feature type="coiled-coil region" evidence="1">
    <location>
        <begin position="115"/>
        <end position="149"/>
    </location>
</feature>
<keyword evidence="4" id="KW-1185">Reference proteome</keyword>
<sequence length="950" mass="105084">MSGVSVKEAEDSHEHGHGAVMVDLDEAVHAIYILLKKSIEAGRGGGDETLTWIHELQEEAELLKNAPLEHTAHQVSPTGGADFGVSMGTSGLIFVLALFAIREGLHARKAAAAEHGEKSEQARKLRKEIKQLDRLVEGIEKLLKTAEMQDALGAVCALAKQTKLCKNQKLQDTQFSLEMKRLDKKIGEASLASGSTILAKALAESTTQIGLAASAHQLDVAQLMAQGLITSSAATTATVVGTASALVLGPAAALGATALGAYFVKKSRKQKQQIQQGKASVEAAWAQLRKVSEDGTAQLSIIDDYLKFLGVKLAQREEFAKSFLKWNSGFLTGSTVYAGSTLAKMGITVASLAGAGAAANPVGLGVLLAATIAGGLTMTVCSQQFLHSHDKQKRYDDYLIEDDLELDRESLAAVDITHPQGAKTGPELRSRFYHQAQARETLRQNLLAQAALESKKRYRWIPYSTDREKTTESRKQPISKFSSFKKNLYARWQASAGFTKKLATSLDYKAARETYKQVCAEKRSGLGKRTLKKWLDQPKNASAQIDFMRQALGLQLTYLEQKYKVQLELRSAYQKEKDALLNSVDTPLNVSAIKNFLEDENIQLDFEVDVLLRDKLRKEFKNLKDERLNIPEQLSKQLAYFERKCDLQLDFQLAYLNQSDARVNAETIKTYVEDEAIQLGFEANFLVRDDLRSAVKSLKENRQDIPEQLSQQLVSLERICDLQLDLQLAYLNSKPINTSLKGIETRSGFENGINLRNEVRSILEELEDSGFKEQEKSPASESQNMSAEKLLRLKEAFMLLQQGRSSIQKLQTKTAQPTIDCNQRFAEYLLAIAPKRYRDLRGKLIGTEIQAARLRELAGQKLNTGSQKNGGVQAKATLLDSTKPQVARTETSSTTVVQSRRSSLTASSNTSKTIDDASSVLNKSEAELTLPEFAQLHQQYYQPWIDSKST</sequence>